<dbReference type="Proteomes" id="UP000023776">
    <property type="component" value="Unassembled WGS sequence"/>
</dbReference>
<dbReference type="RefSeq" id="WP_004681195.1">
    <property type="nucleotide sequence ID" value="NZ_KB849211.1"/>
</dbReference>
<reference evidence="1 2" key="1">
    <citation type="submission" date="2013-02" db="EMBL/GenBank/DDBJ databases">
        <title>The Genome Sequence of Acinetobacter parvus CIP 108168.</title>
        <authorList>
            <consortium name="The Broad Institute Genome Sequencing Platform"/>
            <consortium name="The Broad Institute Genome Sequencing Center for Infectious Disease"/>
            <person name="Cerqueira G."/>
            <person name="Feldgarden M."/>
            <person name="Courvalin P."/>
            <person name="Perichon B."/>
            <person name="Grillot-Courvalin C."/>
            <person name="Clermont D."/>
            <person name="Rocha E."/>
            <person name="Yoon E.-J."/>
            <person name="Nemec A."/>
            <person name="Walker B."/>
            <person name="Young S.K."/>
            <person name="Zeng Q."/>
            <person name="Gargeya S."/>
            <person name="Fitzgerald M."/>
            <person name="Haas B."/>
            <person name="Abouelleil A."/>
            <person name="Alvarado L."/>
            <person name="Arachchi H.M."/>
            <person name="Berlin A.M."/>
            <person name="Chapman S.B."/>
            <person name="Dewar J."/>
            <person name="Goldberg J."/>
            <person name="Griggs A."/>
            <person name="Gujja S."/>
            <person name="Hansen M."/>
            <person name="Howarth C."/>
            <person name="Imamovic A."/>
            <person name="Larimer J."/>
            <person name="McCowan C."/>
            <person name="Murphy C."/>
            <person name="Neiman D."/>
            <person name="Pearson M."/>
            <person name="Priest M."/>
            <person name="Roberts A."/>
            <person name="Saif S."/>
            <person name="Shea T."/>
            <person name="Sisk P."/>
            <person name="Sykes S."/>
            <person name="Wortman J."/>
            <person name="Nusbaum C."/>
            <person name="Birren B."/>
        </authorList>
    </citation>
    <scope>NUCLEOTIDE SEQUENCE [LARGE SCALE GENOMIC DNA]</scope>
    <source>
        <strain evidence="1 2">CIP 108168</strain>
    </source>
</reference>
<dbReference type="EMBL" id="APOM01000026">
    <property type="protein sequence ID" value="ENU36987.1"/>
    <property type="molecule type" value="Genomic_DNA"/>
</dbReference>
<dbReference type="HOGENOM" id="CLU_133366_0_0_6"/>
<organism evidence="1 2">
    <name type="scientific">Acinetobacter parvus DSM 16617 = CIP 108168</name>
    <dbReference type="NCBI Taxonomy" id="981333"/>
    <lineage>
        <taxon>Bacteria</taxon>
        <taxon>Pseudomonadati</taxon>
        <taxon>Pseudomonadota</taxon>
        <taxon>Gammaproteobacteria</taxon>
        <taxon>Moraxellales</taxon>
        <taxon>Moraxellaceae</taxon>
        <taxon>Acinetobacter</taxon>
    </lineage>
</organism>
<comment type="caution">
    <text evidence="1">The sequence shown here is derived from an EMBL/GenBank/DDBJ whole genome shotgun (WGS) entry which is preliminary data.</text>
</comment>
<dbReference type="PATRIC" id="fig|981333.9.peg.811"/>
<gene>
    <name evidence="1" type="ORF">F988_00794</name>
</gene>
<name>N8RS92_9GAMM</name>
<protein>
    <submittedName>
        <fullName evidence="1">Uncharacterized protein</fullName>
    </submittedName>
</protein>
<keyword evidence="2" id="KW-1185">Reference proteome</keyword>
<accession>N8RS92</accession>
<sequence>MARSLENEITASLTEICCNSSKEFTGLGIVFYKSLNNLPYLTLHEKKLSSDLCFSYPIKTLLKISEYSSPYHDGFHFIDIKTMEITHISQYISPPVELINDLNLEAITPCGAREMTAFLTSKIDGILCVGLISSDKIIKIFKNGIDIYEQVKV</sequence>
<evidence type="ECO:0000313" key="2">
    <source>
        <dbReference type="Proteomes" id="UP000023776"/>
    </source>
</evidence>
<evidence type="ECO:0000313" key="1">
    <source>
        <dbReference type="EMBL" id="ENU36987.1"/>
    </source>
</evidence>
<dbReference type="GeneID" id="99692099"/>
<proteinExistence type="predicted"/>
<dbReference type="AlphaFoldDB" id="N8RS92"/>